<reference evidence="3 4" key="1">
    <citation type="submission" date="2020-10" db="EMBL/GenBank/DDBJ databases">
        <title>Complete genome sequence of Paludibaculum fermentans P105T, a facultatively anaerobic acidobacterium capable of dissimilatory Fe(III) reduction.</title>
        <authorList>
            <person name="Dedysh S.N."/>
            <person name="Beletsky A.V."/>
            <person name="Kulichevskaya I.S."/>
            <person name="Mardanov A.V."/>
            <person name="Ravin N.V."/>
        </authorList>
    </citation>
    <scope>NUCLEOTIDE SEQUENCE [LARGE SCALE GENOMIC DNA]</scope>
    <source>
        <strain evidence="3 4">P105</strain>
    </source>
</reference>
<dbReference type="AlphaFoldDB" id="A0A7S7NNY1"/>
<dbReference type="InterPro" id="IPR003718">
    <property type="entry name" value="OsmC/Ohr_fam"/>
</dbReference>
<dbReference type="Pfam" id="PF02566">
    <property type="entry name" value="OsmC"/>
    <property type="match status" value="1"/>
</dbReference>
<dbReference type="NCBIfam" id="TIGR03561">
    <property type="entry name" value="organ_hyd_perox"/>
    <property type="match status" value="1"/>
</dbReference>
<comment type="similarity">
    <text evidence="1">Belongs to the OsmC/Ohr family.</text>
</comment>
<feature type="region of interest" description="Disordered" evidence="2">
    <location>
        <begin position="15"/>
        <end position="46"/>
    </location>
</feature>
<dbReference type="PANTHER" id="PTHR33797">
    <property type="entry name" value="ORGANIC HYDROPEROXIDE RESISTANCE PROTEIN-LIKE"/>
    <property type="match status" value="1"/>
</dbReference>
<dbReference type="EMBL" id="CP063849">
    <property type="protein sequence ID" value="QOY86579.1"/>
    <property type="molecule type" value="Genomic_DNA"/>
</dbReference>
<dbReference type="GO" id="GO:0006979">
    <property type="term" value="P:response to oxidative stress"/>
    <property type="evidence" value="ECO:0007669"/>
    <property type="project" value="InterPro"/>
</dbReference>
<evidence type="ECO:0000313" key="4">
    <source>
        <dbReference type="Proteomes" id="UP000593892"/>
    </source>
</evidence>
<dbReference type="Proteomes" id="UP000593892">
    <property type="component" value="Chromosome"/>
</dbReference>
<protein>
    <submittedName>
        <fullName evidence="3">Organic hydroperoxide resistance protein</fullName>
    </submittedName>
</protein>
<name>A0A7S7NNY1_PALFE</name>
<dbReference type="InterPro" id="IPR019953">
    <property type="entry name" value="OHR"/>
</dbReference>
<evidence type="ECO:0000256" key="1">
    <source>
        <dbReference type="ARBA" id="ARBA00007378"/>
    </source>
</evidence>
<dbReference type="PANTHER" id="PTHR33797:SF2">
    <property type="entry name" value="ORGANIC HYDROPEROXIDE RESISTANCE PROTEIN-LIKE"/>
    <property type="match status" value="1"/>
</dbReference>
<dbReference type="KEGG" id="pfer:IRI77_27830"/>
<dbReference type="Gene3D" id="2.20.25.10">
    <property type="match status" value="1"/>
</dbReference>
<sequence>MTKLDKVLYTARAHTTGGRDGGTSRTDDGRLSVAFSTPGGPGGGTNPEQLFAAGWSSCFLSGLKLLAGKRKIVLPEDLAVDAEVDLGLVHGAFRLAARLKVTLPGVDRQVAEELVEAGHQVCPYSLATHGNIDVVTTVVTEAAMAAATAESR</sequence>
<dbReference type="Gene3D" id="3.30.300.20">
    <property type="match status" value="1"/>
</dbReference>
<keyword evidence="4" id="KW-1185">Reference proteome</keyword>
<dbReference type="SUPFAM" id="SSF82784">
    <property type="entry name" value="OsmC-like"/>
    <property type="match status" value="1"/>
</dbReference>
<proteinExistence type="inferred from homology"/>
<accession>A0A7S7NNY1</accession>
<gene>
    <name evidence="3" type="ORF">IRI77_27830</name>
</gene>
<organism evidence="3 4">
    <name type="scientific">Paludibaculum fermentans</name>
    <dbReference type="NCBI Taxonomy" id="1473598"/>
    <lineage>
        <taxon>Bacteria</taxon>
        <taxon>Pseudomonadati</taxon>
        <taxon>Acidobacteriota</taxon>
        <taxon>Terriglobia</taxon>
        <taxon>Bryobacterales</taxon>
        <taxon>Bryobacteraceae</taxon>
        <taxon>Paludibaculum</taxon>
    </lineage>
</organism>
<dbReference type="InterPro" id="IPR015946">
    <property type="entry name" value="KH_dom-like_a/b"/>
</dbReference>
<dbReference type="InterPro" id="IPR036102">
    <property type="entry name" value="OsmC/Ohrsf"/>
</dbReference>
<evidence type="ECO:0000256" key="2">
    <source>
        <dbReference type="SAM" id="MobiDB-lite"/>
    </source>
</evidence>
<dbReference type="RefSeq" id="WP_194448248.1">
    <property type="nucleotide sequence ID" value="NZ_CP063849.1"/>
</dbReference>
<evidence type="ECO:0000313" key="3">
    <source>
        <dbReference type="EMBL" id="QOY86579.1"/>
    </source>
</evidence>